<feature type="region of interest" description="Disordered" evidence="1">
    <location>
        <begin position="1"/>
        <end position="54"/>
    </location>
</feature>
<proteinExistence type="predicted"/>
<gene>
    <name evidence="3" type="ORF">IFR04_012388</name>
</gene>
<feature type="domain" description="Heterokaryon incompatibility" evidence="2">
    <location>
        <begin position="291"/>
        <end position="439"/>
    </location>
</feature>
<dbReference type="AlphaFoldDB" id="A0A8H7W1K6"/>
<dbReference type="PANTHER" id="PTHR24148">
    <property type="entry name" value="ANKYRIN REPEAT DOMAIN-CONTAINING PROTEIN 39 HOMOLOG-RELATED"/>
    <property type="match status" value="1"/>
</dbReference>
<dbReference type="EMBL" id="JAFJYH010000263">
    <property type="protein sequence ID" value="KAG4414476.1"/>
    <property type="molecule type" value="Genomic_DNA"/>
</dbReference>
<organism evidence="3 4">
    <name type="scientific">Cadophora malorum</name>
    <dbReference type="NCBI Taxonomy" id="108018"/>
    <lineage>
        <taxon>Eukaryota</taxon>
        <taxon>Fungi</taxon>
        <taxon>Dikarya</taxon>
        <taxon>Ascomycota</taxon>
        <taxon>Pezizomycotina</taxon>
        <taxon>Leotiomycetes</taxon>
        <taxon>Helotiales</taxon>
        <taxon>Ploettnerulaceae</taxon>
        <taxon>Cadophora</taxon>
    </lineage>
</organism>
<dbReference type="PANTHER" id="PTHR24148:SF64">
    <property type="entry name" value="HETEROKARYON INCOMPATIBILITY DOMAIN-CONTAINING PROTEIN"/>
    <property type="match status" value="1"/>
</dbReference>
<dbReference type="InterPro" id="IPR010730">
    <property type="entry name" value="HET"/>
</dbReference>
<evidence type="ECO:0000259" key="2">
    <source>
        <dbReference type="Pfam" id="PF06985"/>
    </source>
</evidence>
<dbReference type="InterPro" id="IPR052895">
    <property type="entry name" value="HetReg/Transcr_Mod"/>
</dbReference>
<dbReference type="Pfam" id="PF06985">
    <property type="entry name" value="HET"/>
    <property type="match status" value="1"/>
</dbReference>
<name>A0A8H7W1K6_9HELO</name>
<reference evidence="3" key="1">
    <citation type="submission" date="2021-02" db="EMBL/GenBank/DDBJ databases">
        <title>Genome sequence Cadophora malorum strain M34.</title>
        <authorList>
            <person name="Stefanovic E."/>
            <person name="Vu D."/>
            <person name="Scully C."/>
            <person name="Dijksterhuis J."/>
            <person name="Roader J."/>
            <person name="Houbraken J."/>
        </authorList>
    </citation>
    <scope>NUCLEOTIDE SEQUENCE</scope>
    <source>
        <strain evidence="3">M34</strain>
    </source>
</reference>
<sequence length="862" mass="97398">MDSTEATTARPSSQDDALTDTGVSGPNVNIAGDDSKNEIEDDLPPEQNRRPWRRNDKELEELNLESYNFMEINFETKEMRFLALHPHNGRPGSPLRCSLSIEKLEICEPYTALVNTRGNPFDTAHLVVIDNTILATSPNIWVFLNDIRDETEKKRFWFRDICINHLLPEEKAEYWNQEWMGTMSEHAETVIDMSEAIMTMWDQGKLVPPFPPRPRDDRSYGDLDFKIHSPIPLDLAAEYLKGVAGMPMHKYLPLDYVANETRIITLLSAPNYEDPLVGLIGYNPLNNQLSFNCLSYTWGTEEATEVLELSGQRFLIRKNLDTFLRTMRNSGGSYIRFWIDAVCIDQNTVSERNRQLPRITQVYEDADVVACWAGEPDAVSNMALGLVQDLIPTHYAGGGLLFETGWLGVKDREDFPRRLAALYRFLCRPYFRRIWVAQEIAAARRPYIVCGRNYIVEWKRLDHATWRLMDILYSDKELVERIYAADPSLKDIPPSELSFARRLFYLRHLRHGKIDELEENSNTLLVQRDEPWCEIPETAPGILDVVVLCRDFQSTVSQDKVFALWNLATDTKGMDFAMDYTKTLANTWLEFAVAVANKDNSLDIICAAEATVATGLEIPSWCPDWSTPATVSSMVRRTHIPITLIRAIADIGGPMYSAAGSAGLKSRFTFSGSVLQCAGVIIDAVGLVGPYEPNDAHLGEQPVWTDWMEMAAGALQSEEDAALPVLDQQFQARFWGMLYGRAEGGSDDLRRYIPGWDGKADAMVKSDGREVANIVTKGRTLIITEDGFMGLAPHYVEEGAKIAILSCCSSPVILYENGHGTHRFGGSCFVQGWMRGQMLTRFGTSEEEAWESIENMERIKIV</sequence>
<keyword evidence="4" id="KW-1185">Reference proteome</keyword>
<protein>
    <recommendedName>
        <fullName evidence="2">Heterokaryon incompatibility domain-containing protein</fullName>
    </recommendedName>
</protein>
<accession>A0A8H7W1K6</accession>
<evidence type="ECO:0000313" key="4">
    <source>
        <dbReference type="Proteomes" id="UP000664132"/>
    </source>
</evidence>
<dbReference type="OrthoDB" id="4850726at2759"/>
<feature type="compositionally biased region" description="Polar residues" evidence="1">
    <location>
        <begin position="1"/>
        <end position="27"/>
    </location>
</feature>
<comment type="caution">
    <text evidence="3">The sequence shown here is derived from an EMBL/GenBank/DDBJ whole genome shotgun (WGS) entry which is preliminary data.</text>
</comment>
<dbReference type="Proteomes" id="UP000664132">
    <property type="component" value="Unassembled WGS sequence"/>
</dbReference>
<evidence type="ECO:0000256" key="1">
    <source>
        <dbReference type="SAM" id="MobiDB-lite"/>
    </source>
</evidence>
<evidence type="ECO:0000313" key="3">
    <source>
        <dbReference type="EMBL" id="KAG4414476.1"/>
    </source>
</evidence>